<reference evidence="1 2" key="1">
    <citation type="submission" date="2019-05" db="EMBL/GenBank/DDBJ databases">
        <title>Another draft genome of Portunus trituberculatus and its Hox gene families provides insights of decapod evolution.</title>
        <authorList>
            <person name="Jeong J.-H."/>
            <person name="Song I."/>
            <person name="Kim S."/>
            <person name="Choi T."/>
            <person name="Kim D."/>
            <person name="Ryu S."/>
            <person name="Kim W."/>
        </authorList>
    </citation>
    <scope>NUCLEOTIDE SEQUENCE [LARGE SCALE GENOMIC DNA]</scope>
    <source>
        <tissue evidence="1">Muscle</tissue>
    </source>
</reference>
<accession>A0A5B7HN37</accession>
<evidence type="ECO:0000313" key="1">
    <source>
        <dbReference type="EMBL" id="MPC71533.1"/>
    </source>
</evidence>
<name>A0A5B7HN37_PORTR</name>
<sequence length="105" mass="11372">MRHLALVETPEAPLAPAMNLCTTTAKIPLHNNIPSTVILMLTACGRRCCSMHGVCSMHRLCGENATRNASSCAVSPDTCSQTVAISPEEENCRHHQHHPGNTNDR</sequence>
<gene>
    <name evidence="1" type="ORF">E2C01_065810</name>
</gene>
<comment type="caution">
    <text evidence="1">The sequence shown here is derived from an EMBL/GenBank/DDBJ whole genome shotgun (WGS) entry which is preliminary data.</text>
</comment>
<keyword evidence="2" id="KW-1185">Reference proteome</keyword>
<protein>
    <submittedName>
        <fullName evidence="1">Uncharacterized protein</fullName>
    </submittedName>
</protein>
<proteinExistence type="predicted"/>
<dbReference type="EMBL" id="VSRR010033059">
    <property type="protein sequence ID" value="MPC71533.1"/>
    <property type="molecule type" value="Genomic_DNA"/>
</dbReference>
<dbReference type="Proteomes" id="UP000324222">
    <property type="component" value="Unassembled WGS sequence"/>
</dbReference>
<dbReference type="AlphaFoldDB" id="A0A5B7HN37"/>
<organism evidence="1 2">
    <name type="scientific">Portunus trituberculatus</name>
    <name type="common">Swimming crab</name>
    <name type="synonym">Neptunus trituberculatus</name>
    <dbReference type="NCBI Taxonomy" id="210409"/>
    <lineage>
        <taxon>Eukaryota</taxon>
        <taxon>Metazoa</taxon>
        <taxon>Ecdysozoa</taxon>
        <taxon>Arthropoda</taxon>
        <taxon>Crustacea</taxon>
        <taxon>Multicrustacea</taxon>
        <taxon>Malacostraca</taxon>
        <taxon>Eumalacostraca</taxon>
        <taxon>Eucarida</taxon>
        <taxon>Decapoda</taxon>
        <taxon>Pleocyemata</taxon>
        <taxon>Brachyura</taxon>
        <taxon>Eubrachyura</taxon>
        <taxon>Portunoidea</taxon>
        <taxon>Portunidae</taxon>
        <taxon>Portuninae</taxon>
        <taxon>Portunus</taxon>
    </lineage>
</organism>
<evidence type="ECO:0000313" key="2">
    <source>
        <dbReference type="Proteomes" id="UP000324222"/>
    </source>
</evidence>